<keyword evidence="4 15" id="KW-0109">Calcium transport</keyword>
<keyword evidence="8 15" id="KW-0106">Calcium</keyword>
<feature type="transmembrane region" description="Helical" evidence="15">
    <location>
        <begin position="165"/>
        <end position="183"/>
    </location>
</feature>
<feature type="domain" description="Calcium uniporter protein C-terminal" evidence="17">
    <location>
        <begin position="69"/>
        <end position="219"/>
    </location>
</feature>
<evidence type="ECO:0000256" key="15">
    <source>
        <dbReference type="RuleBase" id="RU367035"/>
    </source>
</evidence>
<keyword evidence="12 15" id="KW-0472">Membrane</keyword>
<evidence type="ECO:0000256" key="13">
    <source>
        <dbReference type="ARBA" id="ARBA00023303"/>
    </source>
</evidence>
<evidence type="ECO:0000256" key="8">
    <source>
        <dbReference type="ARBA" id="ARBA00022837"/>
    </source>
</evidence>
<accession>A0A915KL98</accession>
<organism evidence="18 19">
    <name type="scientific">Romanomermis culicivorax</name>
    <name type="common">Nematode worm</name>
    <dbReference type="NCBI Taxonomy" id="13658"/>
    <lineage>
        <taxon>Eukaryota</taxon>
        <taxon>Metazoa</taxon>
        <taxon>Ecdysozoa</taxon>
        <taxon>Nematoda</taxon>
        <taxon>Enoplea</taxon>
        <taxon>Dorylaimia</taxon>
        <taxon>Mermithida</taxon>
        <taxon>Mermithoidea</taxon>
        <taxon>Mermithidae</taxon>
        <taxon>Romanomermis</taxon>
    </lineage>
</organism>
<evidence type="ECO:0000256" key="9">
    <source>
        <dbReference type="ARBA" id="ARBA00022989"/>
    </source>
</evidence>
<keyword evidence="9 15" id="KW-1133">Transmembrane helix</keyword>
<evidence type="ECO:0000256" key="14">
    <source>
        <dbReference type="ARBA" id="ARBA00036634"/>
    </source>
</evidence>
<dbReference type="GO" id="GO:0015292">
    <property type="term" value="F:uniporter activity"/>
    <property type="evidence" value="ECO:0007669"/>
    <property type="project" value="UniProtKB-UniRule"/>
</dbReference>
<proteinExistence type="inferred from homology"/>
<dbReference type="AlphaFoldDB" id="A0A915KL98"/>
<feature type="coiled-coil region" evidence="16">
    <location>
        <begin position="216"/>
        <end position="243"/>
    </location>
</feature>
<evidence type="ECO:0000256" key="7">
    <source>
        <dbReference type="ARBA" id="ARBA00022792"/>
    </source>
</evidence>
<comment type="catalytic activity">
    <reaction evidence="14">
        <text>Ca(2+)(in) = Ca(2+)(out)</text>
        <dbReference type="Rhea" id="RHEA:29671"/>
        <dbReference type="ChEBI" id="CHEBI:29108"/>
    </reaction>
</comment>
<evidence type="ECO:0000256" key="5">
    <source>
        <dbReference type="ARBA" id="ARBA00022673"/>
    </source>
</evidence>
<name>A0A915KL98_ROMCU</name>
<keyword evidence="5 15" id="KW-0107">Calcium channel</keyword>
<evidence type="ECO:0000313" key="18">
    <source>
        <dbReference type="Proteomes" id="UP000887565"/>
    </source>
</evidence>
<evidence type="ECO:0000256" key="10">
    <source>
        <dbReference type="ARBA" id="ARBA00023065"/>
    </source>
</evidence>
<evidence type="ECO:0000256" key="2">
    <source>
        <dbReference type="ARBA" id="ARBA00005653"/>
    </source>
</evidence>
<keyword evidence="18" id="KW-1185">Reference proteome</keyword>
<dbReference type="WBParaSite" id="nRc.2.0.1.t38803-RA">
    <property type="protein sequence ID" value="nRc.2.0.1.t38803-RA"/>
    <property type="gene ID" value="nRc.2.0.1.g38803"/>
</dbReference>
<comment type="similarity">
    <text evidence="2 15">Belongs to the MCU (TC 1.A.77) family.</text>
</comment>
<dbReference type="Proteomes" id="UP000887565">
    <property type="component" value="Unplaced"/>
</dbReference>
<dbReference type="PANTHER" id="PTHR13462:SF10">
    <property type="entry name" value="CALCIUM UNIPORTER PROTEIN, MITOCHONDRIAL"/>
    <property type="match status" value="1"/>
</dbReference>
<dbReference type="PANTHER" id="PTHR13462">
    <property type="entry name" value="CALCIUM UNIPORTER PROTEIN, MITOCHONDRIAL"/>
    <property type="match status" value="1"/>
</dbReference>
<dbReference type="GO" id="GO:0051560">
    <property type="term" value="P:mitochondrial calcium ion homeostasis"/>
    <property type="evidence" value="ECO:0007669"/>
    <property type="project" value="UniProtKB-UniRule"/>
</dbReference>
<evidence type="ECO:0000313" key="19">
    <source>
        <dbReference type="WBParaSite" id="nRc.2.0.1.t38803-RA"/>
    </source>
</evidence>
<dbReference type="InterPro" id="IPR006769">
    <property type="entry name" value="MCU_C"/>
</dbReference>
<keyword evidence="11 15" id="KW-0496">Mitochondrion</keyword>
<evidence type="ECO:0000256" key="16">
    <source>
        <dbReference type="SAM" id="Coils"/>
    </source>
</evidence>
<evidence type="ECO:0000256" key="1">
    <source>
        <dbReference type="ARBA" id="ARBA00004448"/>
    </source>
</evidence>
<keyword evidence="10 15" id="KW-0406">Ion transport</keyword>
<dbReference type="GO" id="GO:1990246">
    <property type="term" value="C:uniplex complex"/>
    <property type="evidence" value="ECO:0007669"/>
    <property type="project" value="TreeGrafter"/>
</dbReference>
<keyword evidence="13 15" id="KW-0407">Ion channel</keyword>
<evidence type="ECO:0000256" key="4">
    <source>
        <dbReference type="ARBA" id="ARBA00022568"/>
    </source>
</evidence>
<feature type="transmembrane region" description="Helical" evidence="15">
    <location>
        <begin position="134"/>
        <end position="153"/>
    </location>
</feature>
<sequence>MSDELLASAASMSFKNGSHFLTLKLPTKKDKIHFGINVLHQTVDDLSNDIKREDNSIHEVDFCAPAGSNSTVAESLCSTKIIDSVGKHCFNDNLLTYDADRLKFQLKSLNEKLAPLEQQRLSLVMQAGRRTNNLLWLGLFSMGVQAGFLGRLVWYEYSWDIMEPVTYFVTYTAVIGGFAYFVITRNRYEYDDAKQRIFDDRFYELAKKCKFDVGKYKRLKLEASILESKLNSVTEALSRMNRNTTSESSRFKWHLCLYLSQKRILNLVFIVRKLTNKSVLYIQKDFYVVDTGPELFRFPATHETRRSVVPAKQKKEKVIMDINIVDIILLTIDNDKLISFLKDTGLIKNQRICHADQCGYNMALVKKRQLTDGYVWNCGKCKAQKSIRATP</sequence>
<comment type="function">
    <text evidence="15">Mitochondrial inner membrane calcium uniporter that mediates calcium uptake into mitochondria. Mitochondrial calcium homeostasis plays key roles in cellular physiology and regulates cell bioenergetics, cytoplasmic calcium signals and activation of cell death pathways.</text>
</comment>
<evidence type="ECO:0000256" key="12">
    <source>
        <dbReference type="ARBA" id="ARBA00023136"/>
    </source>
</evidence>
<reference evidence="19" key="1">
    <citation type="submission" date="2022-11" db="UniProtKB">
        <authorList>
            <consortium name="WormBaseParasite"/>
        </authorList>
    </citation>
    <scope>IDENTIFICATION</scope>
</reference>
<keyword evidence="7 15" id="KW-0999">Mitochondrion inner membrane</keyword>
<keyword evidence="16" id="KW-0175">Coiled coil</keyword>
<comment type="subcellular location">
    <subcellularLocation>
        <location evidence="1 15">Mitochondrion inner membrane</location>
        <topology evidence="1 15">Multi-pass membrane protein</topology>
    </subcellularLocation>
</comment>
<comment type="domain">
    <text evidence="15">The selectivity filter, in which calcium ions are arranged in single file, is composed of two acidic rings separated by one helical turn along the central axis of the channel pore.</text>
</comment>
<dbReference type="Pfam" id="PF04678">
    <property type="entry name" value="MCU"/>
    <property type="match status" value="1"/>
</dbReference>
<evidence type="ECO:0000259" key="17">
    <source>
        <dbReference type="Pfam" id="PF04678"/>
    </source>
</evidence>
<keyword evidence="6 15" id="KW-0812">Transmembrane</keyword>
<keyword evidence="3 15" id="KW-0813">Transport</keyword>
<dbReference type="GO" id="GO:0036444">
    <property type="term" value="P:calcium import into the mitochondrion"/>
    <property type="evidence" value="ECO:0007669"/>
    <property type="project" value="TreeGrafter"/>
</dbReference>
<evidence type="ECO:0000256" key="11">
    <source>
        <dbReference type="ARBA" id="ARBA00023128"/>
    </source>
</evidence>
<dbReference type="InterPro" id="IPR039055">
    <property type="entry name" value="MCU_fam"/>
</dbReference>
<evidence type="ECO:0000256" key="3">
    <source>
        <dbReference type="ARBA" id="ARBA00022448"/>
    </source>
</evidence>
<evidence type="ECO:0000256" key="6">
    <source>
        <dbReference type="ARBA" id="ARBA00022692"/>
    </source>
</evidence>
<protein>
    <recommendedName>
        <fullName evidence="15">Calcium uniporter protein</fullName>
    </recommendedName>
</protein>
<dbReference type="GO" id="GO:0005262">
    <property type="term" value="F:calcium channel activity"/>
    <property type="evidence" value="ECO:0007669"/>
    <property type="project" value="UniProtKB-UniRule"/>
</dbReference>